<protein>
    <submittedName>
        <fullName evidence="3">Uncharacterized protein</fullName>
    </submittedName>
</protein>
<sequence length="224" mass="23368">MEHELVGLHGFGGRFRPVAPGPFVLLAVAAALAPVRPGWLWAALVLAMAAGPWAAGAAVAVLPWAARHRGPSHWRLSERGLERIGPDGAVLTRYERDRVEGLGITTGDGVLVVQHRFGTAAIGPLPKLGLEPLALFVTARRLGVPVRLVHGEVSDLLDPALEGTARPPGADSDDDTDDAEVVIPLGPSRDLAAERRLLDQEAALLAAAHEDADADAAPAPAEPA</sequence>
<reference evidence="3 4" key="1">
    <citation type="submission" date="2018-08" db="EMBL/GenBank/DDBJ databases">
        <title>Actinomadura jelena sp. nov., a novel Actinomycete isolated from soil in Chad.</title>
        <authorList>
            <person name="Shi L."/>
        </authorList>
    </citation>
    <scope>NUCLEOTIDE SEQUENCE [LARGE SCALE GENOMIC DNA]</scope>
    <source>
        <strain evidence="3 4">NEAU-G17</strain>
    </source>
</reference>
<name>A0A372JNB1_9ACTN</name>
<evidence type="ECO:0000256" key="2">
    <source>
        <dbReference type="SAM" id="Phobius"/>
    </source>
</evidence>
<dbReference type="AlphaFoldDB" id="A0A372JNB1"/>
<feature type="transmembrane region" description="Helical" evidence="2">
    <location>
        <begin position="18"/>
        <end position="35"/>
    </location>
</feature>
<feature type="transmembrane region" description="Helical" evidence="2">
    <location>
        <begin position="41"/>
        <end position="66"/>
    </location>
</feature>
<evidence type="ECO:0000256" key="1">
    <source>
        <dbReference type="SAM" id="MobiDB-lite"/>
    </source>
</evidence>
<evidence type="ECO:0000313" key="4">
    <source>
        <dbReference type="Proteomes" id="UP000261811"/>
    </source>
</evidence>
<keyword evidence="4" id="KW-1185">Reference proteome</keyword>
<keyword evidence="2" id="KW-1133">Transmembrane helix</keyword>
<feature type="compositionally biased region" description="Acidic residues" evidence="1">
    <location>
        <begin position="171"/>
        <end position="180"/>
    </location>
</feature>
<proteinExistence type="predicted"/>
<accession>A0A372JNB1</accession>
<organism evidence="3 4">
    <name type="scientific">Actinomadura logoneensis</name>
    <dbReference type="NCBI Taxonomy" id="2293572"/>
    <lineage>
        <taxon>Bacteria</taxon>
        <taxon>Bacillati</taxon>
        <taxon>Actinomycetota</taxon>
        <taxon>Actinomycetes</taxon>
        <taxon>Streptosporangiales</taxon>
        <taxon>Thermomonosporaceae</taxon>
        <taxon>Actinomadura</taxon>
    </lineage>
</organism>
<gene>
    <name evidence="3" type="ORF">DZF91_11450</name>
</gene>
<evidence type="ECO:0000313" key="3">
    <source>
        <dbReference type="EMBL" id="RFU41507.1"/>
    </source>
</evidence>
<feature type="non-terminal residue" evidence="3">
    <location>
        <position position="224"/>
    </location>
</feature>
<feature type="region of interest" description="Disordered" evidence="1">
    <location>
        <begin position="159"/>
        <end position="181"/>
    </location>
</feature>
<keyword evidence="2" id="KW-0812">Transmembrane</keyword>
<comment type="caution">
    <text evidence="3">The sequence shown here is derived from an EMBL/GenBank/DDBJ whole genome shotgun (WGS) entry which is preliminary data.</text>
</comment>
<dbReference type="Proteomes" id="UP000261811">
    <property type="component" value="Unassembled WGS sequence"/>
</dbReference>
<keyword evidence="2" id="KW-0472">Membrane</keyword>
<dbReference type="EMBL" id="QURH01000206">
    <property type="protein sequence ID" value="RFU41507.1"/>
    <property type="molecule type" value="Genomic_DNA"/>
</dbReference>